<organism evidence="2 3">
    <name type="scientific">Pythium insidiosum</name>
    <name type="common">Pythiosis disease agent</name>
    <dbReference type="NCBI Taxonomy" id="114742"/>
    <lineage>
        <taxon>Eukaryota</taxon>
        <taxon>Sar</taxon>
        <taxon>Stramenopiles</taxon>
        <taxon>Oomycota</taxon>
        <taxon>Peronosporomycetes</taxon>
        <taxon>Pythiales</taxon>
        <taxon>Pythiaceae</taxon>
        <taxon>Pythium</taxon>
    </lineage>
</organism>
<comment type="caution">
    <text evidence="2">The sequence shown here is derived from an EMBL/GenBank/DDBJ whole genome shotgun (WGS) entry which is preliminary data.</text>
</comment>
<evidence type="ECO:0000313" key="3">
    <source>
        <dbReference type="Proteomes" id="UP001209570"/>
    </source>
</evidence>
<protein>
    <submittedName>
        <fullName evidence="2">Uncharacterized protein</fullName>
    </submittedName>
</protein>
<sequence length="115" mass="12064">MRWLLWTAAVVASVVDAATFRLPATCSTATLSFEGGARVVCADGKPVVLEDENLWTQVHVILAAATSRLTIQPATSPTTTIKELAIMKTEAMASSPTAVALPPTALEQLKSIASL</sequence>
<name>A0AAD5Q0M1_PYTIN</name>
<reference evidence="2" key="1">
    <citation type="submission" date="2021-12" db="EMBL/GenBank/DDBJ databases">
        <title>Prjna785345.</title>
        <authorList>
            <person name="Rujirawat T."/>
            <person name="Krajaejun T."/>
        </authorList>
    </citation>
    <scope>NUCLEOTIDE SEQUENCE</scope>
    <source>
        <strain evidence="2">Pi057C3</strain>
    </source>
</reference>
<dbReference type="AlphaFoldDB" id="A0AAD5Q0M1"/>
<keyword evidence="3" id="KW-1185">Reference proteome</keyword>
<evidence type="ECO:0000313" key="2">
    <source>
        <dbReference type="EMBL" id="KAJ0390200.1"/>
    </source>
</evidence>
<proteinExistence type="predicted"/>
<feature type="chain" id="PRO_5042124813" evidence="1">
    <location>
        <begin position="18"/>
        <end position="115"/>
    </location>
</feature>
<feature type="signal peptide" evidence="1">
    <location>
        <begin position="1"/>
        <end position="17"/>
    </location>
</feature>
<evidence type="ECO:0000256" key="1">
    <source>
        <dbReference type="SAM" id="SignalP"/>
    </source>
</evidence>
<dbReference type="EMBL" id="JAKCXM010002464">
    <property type="protein sequence ID" value="KAJ0390200.1"/>
    <property type="molecule type" value="Genomic_DNA"/>
</dbReference>
<keyword evidence="1" id="KW-0732">Signal</keyword>
<accession>A0AAD5Q0M1</accession>
<dbReference type="Proteomes" id="UP001209570">
    <property type="component" value="Unassembled WGS sequence"/>
</dbReference>
<gene>
    <name evidence="2" type="ORF">P43SY_011741</name>
</gene>